<dbReference type="STRING" id="1925591.BI308_19745"/>
<evidence type="ECO:0000256" key="1">
    <source>
        <dbReference type="ARBA" id="ARBA00001096"/>
    </source>
</evidence>
<gene>
    <name evidence="6" type="ORF">BI308_19745</name>
</gene>
<proteinExistence type="inferred from homology"/>
<comment type="similarity">
    <text evidence="2 4">Belongs to the glucose-6-phosphate 1-epimerase family.</text>
</comment>
<dbReference type="AlphaFoldDB" id="A0A1L9QMP2"/>
<dbReference type="InterPro" id="IPR011013">
    <property type="entry name" value="Gal_mutarotase_sf_dom"/>
</dbReference>
<keyword evidence="3 4" id="KW-0413">Isomerase</keyword>
<dbReference type="Gene3D" id="2.70.98.10">
    <property type="match status" value="1"/>
</dbReference>
<dbReference type="EC" id="5.1.3.15" evidence="4"/>
<keyword evidence="7" id="KW-1185">Reference proteome</keyword>
<dbReference type="SUPFAM" id="SSF74650">
    <property type="entry name" value="Galactose mutarotase-like"/>
    <property type="match status" value="1"/>
</dbReference>
<dbReference type="EMBL" id="MLAW01000043">
    <property type="protein sequence ID" value="OJJ22254.1"/>
    <property type="molecule type" value="Genomic_DNA"/>
</dbReference>
<dbReference type="GO" id="GO:0030246">
    <property type="term" value="F:carbohydrate binding"/>
    <property type="evidence" value="ECO:0007669"/>
    <property type="project" value="UniProtKB-UniRule"/>
</dbReference>
<evidence type="ECO:0000256" key="5">
    <source>
        <dbReference type="PIRSR" id="PIRSR016020-1"/>
    </source>
</evidence>
<dbReference type="InterPro" id="IPR014718">
    <property type="entry name" value="GH-type_carb-bd"/>
</dbReference>
<protein>
    <recommendedName>
        <fullName evidence="4">Putative glucose-6-phosphate 1-epimerase</fullName>
        <ecNumber evidence="4">5.1.3.15</ecNumber>
    </recommendedName>
</protein>
<dbReference type="PIRSF" id="PIRSF016020">
    <property type="entry name" value="PHexose_mutarotase"/>
    <property type="match status" value="1"/>
</dbReference>
<evidence type="ECO:0000256" key="2">
    <source>
        <dbReference type="ARBA" id="ARBA00005866"/>
    </source>
</evidence>
<feature type="active site" evidence="5">
    <location>
        <position position="184"/>
    </location>
</feature>
<evidence type="ECO:0000313" key="6">
    <source>
        <dbReference type="EMBL" id="OJJ22254.1"/>
    </source>
</evidence>
<dbReference type="InterPro" id="IPR008183">
    <property type="entry name" value="Aldose_1/G6P_1-epimerase"/>
</dbReference>
<evidence type="ECO:0000313" key="7">
    <source>
        <dbReference type="Proteomes" id="UP000183940"/>
    </source>
</evidence>
<name>A0A1L9QMP2_9CYAN</name>
<dbReference type="CDD" id="cd09020">
    <property type="entry name" value="D-hex-6-P-epi_like"/>
    <property type="match status" value="1"/>
</dbReference>
<comment type="catalytic activity">
    <reaction evidence="1">
        <text>alpha-D-glucose 6-phosphate = beta-D-glucose 6-phosphate</text>
        <dbReference type="Rhea" id="RHEA:16249"/>
        <dbReference type="ChEBI" id="CHEBI:58225"/>
        <dbReference type="ChEBI" id="CHEBI:58247"/>
        <dbReference type="EC" id="5.1.3.15"/>
    </reaction>
</comment>
<dbReference type="PANTHER" id="PTHR11122:SF13">
    <property type="entry name" value="GLUCOSE-6-PHOSPHATE 1-EPIMERASE"/>
    <property type="match status" value="1"/>
</dbReference>
<evidence type="ECO:0000256" key="3">
    <source>
        <dbReference type="ARBA" id="ARBA00023235"/>
    </source>
</evidence>
<sequence>MINQLNDRYAIDGQLKFIDGTTEFPPDRIISVPEEVEGFPIIQIENNFAKATIALYGGHVLSFQPMTEAEDLLFLSESARIQAGKGLRGGIPVCWPWFGPHPEDSTLPSHGFVRNRFWSVLSTGTTPGGETQIQLGLTDTPETRELWPHAWELVIDIVVGDTLTVGLITRNQGNEPFTITQALHTYFQVGNIDGVRILGLDRTEYIDKVEGGVQKSQAGVVEIDSEVDRIYMNVPPKLAIDDSTWKRQIQILSKGSSSAVVWNPWSEKAAKFADLSDDDYLRFVCVETTNAGPDQIEVFPGHEYRLESKIRN</sequence>
<dbReference type="PANTHER" id="PTHR11122">
    <property type="entry name" value="APOSPORY-ASSOCIATED PROTEIN C-RELATED"/>
    <property type="match status" value="1"/>
</dbReference>
<dbReference type="InterPro" id="IPR025532">
    <property type="entry name" value="G6P_1-epimerase"/>
</dbReference>
<reference evidence="6" key="1">
    <citation type="submission" date="2016-10" db="EMBL/GenBank/DDBJ databases">
        <title>CRISPR-Cas defence system in Roseofilum reptotaenium: evidence of a bacteriophage-cyanobacterium arms race in the coral black band disease.</title>
        <authorList>
            <person name="Buerger P."/>
            <person name="Wood-Charlson E.M."/>
            <person name="Weynberg K.D."/>
            <person name="Willis B."/>
            <person name="Van Oppen M.J."/>
        </authorList>
    </citation>
    <scope>NUCLEOTIDE SEQUENCE [LARGE SCALE GENOMIC DNA]</scope>
    <source>
        <strain evidence="6">AO1-A</strain>
    </source>
</reference>
<dbReference type="Proteomes" id="UP000183940">
    <property type="component" value="Unassembled WGS sequence"/>
</dbReference>
<dbReference type="GO" id="GO:0005975">
    <property type="term" value="P:carbohydrate metabolic process"/>
    <property type="evidence" value="ECO:0007669"/>
    <property type="project" value="InterPro"/>
</dbReference>
<dbReference type="Pfam" id="PF01263">
    <property type="entry name" value="Aldose_epim"/>
    <property type="match status" value="1"/>
</dbReference>
<accession>A0A1L9QMP2</accession>
<evidence type="ECO:0000256" key="4">
    <source>
        <dbReference type="PIRNR" id="PIRNR016020"/>
    </source>
</evidence>
<dbReference type="GO" id="GO:0047938">
    <property type="term" value="F:glucose-6-phosphate 1-epimerase activity"/>
    <property type="evidence" value="ECO:0007669"/>
    <property type="project" value="UniProtKB-UniRule"/>
</dbReference>
<feature type="active site" evidence="5">
    <location>
        <position position="287"/>
    </location>
</feature>
<comment type="caution">
    <text evidence="6">The sequence shown here is derived from an EMBL/GenBank/DDBJ whole genome shotgun (WGS) entry which is preliminary data.</text>
</comment>
<organism evidence="6 7">
    <name type="scientific">Roseofilum reptotaenium AO1-A</name>
    <dbReference type="NCBI Taxonomy" id="1925591"/>
    <lineage>
        <taxon>Bacteria</taxon>
        <taxon>Bacillati</taxon>
        <taxon>Cyanobacteriota</taxon>
        <taxon>Cyanophyceae</taxon>
        <taxon>Desertifilales</taxon>
        <taxon>Desertifilaceae</taxon>
        <taxon>Roseofilum</taxon>
    </lineage>
</organism>